<reference evidence="1 2" key="1">
    <citation type="submission" date="2019-05" db="EMBL/GenBank/DDBJ databases">
        <authorList>
            <person name="Qu J.-H."/>
        </authorList>
    </citation>
    <scope>NUCLEOTIDE SEQUENCE [LARGE SCALE GENOMIC DNA]</scope>
    <source>
        <strain evidence="1 2">T17</strain>
    </source>
</reference>
<gene>
    <name evidence="1" type="ORF">FEN17_25775</name>
</gene>
<name>A0A5R9KPZ3_9BACT</name>
<accession>A0A5R9KPZ3</accession>
<protein>
    <submittedName>
        <fullName evidence="1">Uncharacterized protein</fullName>
    </submittedName>
</protein>
<dbReference type="EMBL" id="VCEJ01000008">
    <property type="protein sequence ID" value="TLU98188.1"/>
    <property type="molecule type" value="Genomic_DNA"/>
</dbReference>
<comment type="caution">
    <text evidence="1">The sequence shown here is derived from an EMBL/GenBank/DDBJ whole genome shotgun (WGS) entry which is preliminary data.</text>
</comment>
<keyword evidence="2" id="KW-1185">Reference proteome</keyword>
<organism evidence="1 2">
    <name type="scientific">Dyadobacter luticola</name>
    <dbReference type="NCBI Taxonomy" id="1979387"/>
    <lineage>
        <taxon>Bacteria</taxon>
        <taxon>Pseudomonadati</taxon>
        <taxon>Bacteroidota</taxon>
        <taxon>Cytophagia</taxon>
        <taxon>Cytophagales</taxon>
        <taxon>Spirosomataceae</taxon>
        <taxon>Dyadobacter</taxon>
    </lineage>
</organism>
<proteinExistence type="predicted"/>
<dbReference type="OrthoDB" id="963033at2"/>
<dbReference type="RefSeq" id="WP_138368286.1">
    <property type="nucleotide sequence ID" value="NZ_VCEJ01000008.1"/>
</dbReference>
<evidence type="ECO:0000313" key="1">
    <source>
        <dbReference type="EMBL" id="TLU98188.1"/>
    </source>
</evidence>
<dbReference type="Proteomes" id="UP000306402">
    <property type="component" value="Unassembled WGS sequence"/>
</dbReference>
<dbReference type="AlphaFoldDB" id="A0A5R9KPZ3"/>
<evidence type="ECO:0000313" key="2">
    <source>
        <dbReference type="Proteomes" id="UP000306402"/>
    </source>
</evidence>
<sequence length="87" mass="10019">MLAFKVVNLITMDIQSEKIELAKRLLDTENESIINAVKSVLDSFDNTNEWADLPEKVIKDIEESLSQIEAGKEISHLKARETYKKWL</sequence>